<keyword evidence="5" id="KW-0723">Serine/threonine-protein kinase</keyword>
<dbReference type="GO" id="GO:0005524">
    <property type="term" value="F:ATP binding"/>
    <property type="evidence" value="ECO:0007669"/>
    <property type="project" value="UniProtKB-UniRule"/>
</dbReference>
<dbReference type="InterPro" id="IPR055414">
    <property type="entry name" value="LRR_R13L4/SHOC2-like"/>
</dbReference>
<keyword evidence="9 22" id="KW-0812">Transmembrane</keyword>
<evidence type="ECO:0000256" key="13">
    <source>
        <dbReference type="ARBA" id="ARBA00022777"/>
    </source>
</evidence>
<keyword evidence="14 21" id="KW-0067">ATP-binding</keyword>
<dbReference type="InterPro" id="IPR032675">
    <property type="entry name" value="LRR_dom_sf"/>
</dbReference>
<dbReference type="InterPro" id="IPR003591">
    <property type="entry name" value="Leu-rich_rpt_typical-subtyp"/>
</dbReference>
<dbReference type="PANTHER" id="PTHR27008:SF523">
    <property type="entry name" value="LRR RECEPTOR-LIKE KINASE FAMILY PROTEIN"/>
    <property type="match status" value="1"/>
</dbReference>
<keyword evidence="10" id="KW-0732">Signal</keyword>
<dbReference type="InterPro" id="IPR008271">
    <property type="entry name" value="Ser/Thr_kinase_AS"/>
</dbReference>
<keyword evidence="17" id="KW-0675">Receptor</keyword>
<keyword evidence="16 22" id="KW-0472">Membrane</keyword>
<comment type="catalytic activity">
    <reaction evidence="19">
        <text>L-threonyl-[protein] + ATP = O-phospho-L-threonyl-[protein] + ADP + H(+)</text>
        <dbReference type="Rhea" id="RHEA:46608"/>
        <dbReference type="Rhea" id="RHEA-COMP:11060"/>
        <dbReference type="Rhea" id="RHEA-COMP:11605"/>
        <dbReference type="ChEBI" id="CHEBI:15378"/>
        <dbReference type="ChEBI" id="CHEBI:30013"/>
        <dbReference type="ChEBI" id="CHEBI:30616"/>
        <dbReference type="ChEBI" id="CHEBI:61977"/>
        <dbReference type="ChEBI" id="CHEBI:456216"/>
        <dbReference type="EC" id="2.7.11.1"/>
    </reaction>
</comment>
<keyword evidence="6" id="KW-0597">Phosphoprotein</keyword>
<keyword evidence="11" id="KW-0677">Repeat</keyword>
<evidence type="ECO:0000256" key="7">
    <source>
        <dbReference type="ARBA" id="ARBA00022614"/>
    </source>
</evidence>
<dbReference type="Gene3D" id="3.30.200.20">
    <property type="entry name" value="Phosphorylase Kinase, domain 1"/>
    <property type="match status" value="1"/>
</dbReference>
<evidence type="ECO:0000256" key="20">
    <source>
        <dbReference type="ARBA" id="ARBA00048679"/>
    </source>
</evidence>
<evidence type="ECO:0000256" key="15">
    <source>
        <dbReference type="ARBA" id="ARBA00022989"/>
    </source>
</evidence>
<keyword evidence="18" id="KW-0325">Glycoprotein</keyword>
<evidence type="ECO:0000256" key="6">
    <source>
        <dbReference type="ARBA" id="ARBA00022553"/>
    </source>
</evidence>
<dbReference type="GO" id="GO:0005886">
    <property type="term" value="C:plasma membrane"/>
    <property type="evidence" value="ECO:0007669"/>
    <property type="project" value="UniProtKB-SubCell"/>
</dbReference>
<dbReference type="EC" id="2.7.11.1" evidence="3"/>
<evidence type="ECO:0000256" key="2">
    <source>
        <dbReference type="ARBA" id="ARBA00004479"/>
    </source>
</evidence>
<evidence type="ECO:0000256" key="22">
    <source>
        <dbReference type="SAM" id="Phobius"/>
    </source>
</evidence>
<evidence type="ECO:0000256" key="10">
    <source>
        <dbReference type="ARBA" id="ARBA00022729"/>
    </source>
</evidence>
<accession>A0A0L9T8V0</accession>
<dbReference type="Pfam" id="PF00069">
    <property type="entry name" value="Pkinase"/>
    <property type="match status" value="1"/>
</dbReference>
<evidence type="ECO:0000256" key="3">
    <source>
        <dbReference type="ARBA" id="ARBA00012513"/>
    </source>
</evidence>
<dbReference type="SMART" id="SM00365">
    <property type="entry name" value="LRR_SD22"/>
    <property type="match status" value="5"/>
</dbReference>
<dbReference type="Gramene" id="KOM26524">
    <property type="protein sequence ID" value="KOM26524"/>
    <property type="gene ID" value="LR48_Vigan284s001000"/>
</dbReference>
<dbReference type="Pfam" id="PF23598">
    <property type="entry name" value="LRR_14"/>
    <property type="match status" value="1"/>
</dbReference>
<dbReference type="FunFam" id="3.80.10.10:FF:000095">
    <property type="entry name" value="LRR receptor-like serine/threonine-protein kinase GSO1"/>
    <property type="match status" value="1"/>
</dbReference>
<dbReference type="STRING" id="3914.A0A0L9T8V0"/>
<dbReference type="PROSITE" id="PS00108">
    <property type="entry name" value="PROTEIN_KINASE_ST"/>
    <property type="match status" value="1"/>
</dbReference>
<reference evidence="25" key="1">
    <citation type="journal article" date="2015" name="Proc. Natl. Acad. Sci. U.S.A.">
        <title>Genome sequencing of adzuki bean (Vigna angularis) provides insight into high starch and low fat accumulation and domestication.</title>
        <authorList>
            <person name="Yang K."/>
            <person name="Tian Z."/>
            <person name="Chen C."/>
            <person name="Luo L."/>
            <person name="Zhao B."/>
            <person name="Wang Z."/>
            <person name="Yu L."/>
            <person name="Li Y."/>
            <person name="Sun Y."/>
            <person name="Li W."/>
            <person name="Chen Y."/>
            <person name="Li Y."/>
            <person name="Zhang Y."/>
            <person name="Ai D."/>
            <person name="Zhao J."/>
            <person name="Shang C."/>
            <person name="Ma Y."/>
            <person name="Wu B."/>
            <person name="Wang M."/>
            <person name="Gao L."/>
            <person name="Sun D."/>
            <person name="Zhang P."/>
            <person name="Guo F."/>
            <person name="Wang W."/>
            <person name="Li Y."/>
            <person name="Wang J."/>
            <person name="Varshney R.K."/>
            <person name="Wang J."/>
            <person name="Ling H.Q."/>
            <person name="Wan P."/>
        </authorList>
    </citation>
    <scope>NUCLEOTIDE SEQUENCE</scope>
    <source>
        <strain evidence="25">cv. Jingnong 6</strain>
    </source>
</reference>
<evidence type="ECO:0000256" key="9">
    <source>
        <dbReference type="ARBA" id="ARBA00022692"/>
    </source>
</evidence>
<dbReference type="FunFam" id="1.10.510.10:FF:000358">
    <property type="entry name" value="Putative leucine-rich repeat receptor-like serine/threonine-protein kinase"/>
    <property type="match status" value="1"/>
</dbReference>
<dbReference type="PROSITE" id="PS51450">
    <property type="entry name" value="LRR"/>
    <property type="match status" value="1"/>
</dbReference>
<dbReference type="Gene3D" id="1.10.510.10">
    <property type="entry name" value="Transferase(Phosphotransferase) domain 1"/>
    <property type="match status" value="1"/>
</dbReference>
<evidence type="ECO:0000256" key="21">
    <source>
        <dbReference type="PROSITE-ProRule" id="PRU10141"/>
    </source>
</evidence>
<dbReference type="EMBL" id="KQ258325">
    <property type="protein sequence ID" value="KOM26524.1"/>
    <property type="molecule type" value="Genomic_DNA"/>
</dbReference>
<evidence type="ECO:0000256" key="8">
    <source>
        <dbReference type="ARBA" id="ARBA00022679"/>
    </source>
</evidence>
<keyword evidence="8" id="KW-0808">Transferase</keyword>
<dbReference type="Pfam" id="PF00560">
    <property type="entry name" value="LRR_1"/>
    <property type="match status" value="4"/>
</dbReference>
<dbReference type="FunFam" id="3.80.10.10:FF:000288">
    <property type="entry name" value="LRR receptor-like serine/threonine-protein kinase EFR"/>
    <property type="match status" value="1"/>
</dbReference>
<feature type="binding site" evidence="21">
    <location>
        <position position="634"/>
    </location>
    <ligand>
        <name>ATP</name>
        <dbReference type="ChEBI" id="CHEBI:30616"/>
    </ligand>
</feature>
<dbReference type="AlphaFoldDB" id="A0A0L9T8V0"/>
<dbReference type="PROSITE" id="PS50011">
    <property type="entry name" value="PROTEIN_KINASE_DOM"/>
    <property type="match status" value="1"/>
</dbReference>
<evidence type="ECO:0000313" key="25">
    <source>
        <dbReference type="Proteomes" id="UP000053144"/>
    </source>
</evidence>
<evidence type="ECO:0000256" key="19">
    <source>
        <dbReference type="ARBA" id="ARBA00047899"/>
    </source>
</evidence>
<keyword evidence="4" id="KW-1003">Cell membrane</keyword>
<dbReference type="InterPro" id="IPR011009">
    <property type="entry name" value="Kinase-like_dom_sf"/>
</dbReference>
<evidence type="ECO:0000256" key="5">
    <source>
        <dbReference type="ARBA" id="ARBA00022527"/>
    </source>
</evidence>
<dbReference type="InterPro" id="IPR051809">
    <property type="entry name" value="Plant_receptor-like_S/T_kinase"/>
</dbReference>
<keyword evidence="7" id="KW-0433">Leucine-rich repeat</keyword>
<keyword evidence="15 22" id="KW-1133">Transmembrane helix</keyword>
<dbReference type="SUPFAM" id="SSF52058">
    <property type="entry name" value="L domain-like"/>
    <property type="match status" value="2"/>
</dbReference>
<dbReference type="InterPro" id="IPR017441">
    <property type="entry name" value="Protein_kinase_ATP_BS"/>
</dbReference>
<gene>
    <name evidence="24" type="ORF">LR48_Vigan284s001000</name>
</gene>
<evidence type="ECO:0000256" key="11">
    <source>
        <dbReference type="ARBA" id="ARBA00022737"/>
    </source>
</evidence>
<dbReference type="PANTHER" id="PTHR27008">
    <property type="entry name" value="OS04G0122200 PROTEIN"/>
    <property type="match status" value="1"/>
</dbReference>
<dbReference type="GO" id="GO:0004674">
    <property type="term" value="F:protein serine/threonine kinase activity"/>
    <property type="evidence" value="ECO:0007669"/>
    <property type="project" value="UniProtKB-KW"/>
</dbReference>
<dbReference type="PROSITE" id="PS00107">
    <property type="entry name" value="PROTEIN_KINASE_ATP"/>
    <property type="match status" value="1"/>
</dbReference>
<dbReference type="PRINTS" id="PR00019">
    <property type="entry name" value="LEURICHRPT"/>
</dbReference>
<dbReference type="Proteomes" id="UP000053144">
    <property type="component" value="Unassembled WGS sequence"/>
</dbReference>
<feature type="domain" description="Protein kinase" evidence="23">
    <location>
        <begin position="605"/>
        <end position="879"/>
    </location>
</feature>
<dbReference type="InterPro" id="IPR000719">
    <property type="entry name" value="Prot_kinase_dom"/>
</dbReference>
<evidence type="ECO:0000313" key="24">
    <source>
        <dbReference type="EMBL" id="KOM26524.1"/>
    </source>
</evidence>
<name>A0A0L9T8V0_PHAAN</name>
<dbReference type="OMA" id="LECEQSI"/>
<protein>
    <recommendedName>
        <fullName evidence="3">non-specific serine/threonine protein kinase</fullName>
        <ecNumber evidence="3">2.7.11.1</ecNumber>
    </recommendedName>
</protein>
<organism evidence="24 25">
    <name type="scientific">Phaseolus angularis</name>
    <name type="common">Azuki bean</name>
    <name type="synonym">Vigna angularis</name>
    <dbReference type="NCBI Taxonomy" id="3914"/>
    <lineage>
        <taxon>Eukaryota</taxon>
        <taxon>Viridiplantae</taxon>
        <taxon>Streptophyta</taxon>
        <taxon>Embryophyta</taxon>
        <taxon>Tracheophyta</taxon>
        <taxon>Spermatophyta</taxon>
        <taxon>Magnoliopsida</taxon>
        <taxon>eudicotyledons</taxon>
        <taxon>Gunneridae</taxon>
        <taxon>Pentapetalae</taxon>
        <taxon>rosids</taxon>
        <taxon>fabids</taxon>
        <taxon>Fabales</taxon>
        <taxon>Fabaceae</taxon>
        <taxon>Papilionoideae</taxon>
        <taxon>50 kb inversion clade</taxon>
        <taxon>NPAAA clade</taxon>
        <taxon>indigoferoid/millettioid clade</taxon>
        <taxon>Phaseoleae</taxon>
        <taxon>Vigna</taxon>
    </lineage>
</organism>
<sequence>MTNFNIGDNNFHGDIPQELGQLSKLEYLSVGNNSLLVGKFPSNLTACTHLKILFLNGNNLTGEIPVEIVSLQKLQKLFLFKNNLSGRIPSFMGNISSLIHLSIGSNNFKGDIPQEICRLKSLTFLSLKSNKLTGPLPSCLYNMSSLTRISVAINQLNGSLPSNMFHSLSNLQALHIHINQFSGSIPSSITNASILSTIDMAHNNLFGQVPSLGKQIHLQYLGLNTNNLGDNSPNDLEFLKSLTNCSELQMLSLSYNNFGGRLPNSLGNLSTQLSRLYLGGNHISGDIPATCGNLIDLILFTMEQNLLDGVIPTTFEKLQKLQVLDLRGNKLSSLGTFIGNLTQLFYLDVAENMLEGSIPPSLGNCQDLQHLDLSQNNLTGTIPLEVFNLSYLADAFSLSQNLLSGNIPEEVGNLKNLNSLYLFENRLSGHIPETIGECIMLEQLYLHGNSLQGSIPSSLASLRGLQSLDLSRNLLSGPIPRVLQNISSLQYFNVSFNMLDGEVPIKGIFSNASGIIVTGNSKLCGGISKLHLPLCPVKATKQAKHHSLRLIAIIVSVVASLLILLVIVTIYWMRKRSNKPSLDSPTTDQLTKVSYQSLYNGTNGFSTSNLIGSGSFSSVYKGTLEQEDKIVAIKVLNLQKKGADKSFIVECNALKNIRHRNLVPTLTCCSSIDYKGHTRTLSLHQRLNITMDVASALHYLHHECEQLIIHCDIKPSNVLLNDSMVAHVGDFGIARLLSTFNHTTSGQTSTNGIKGTIGYAPPEYGARYEVSTYGDVYSFGILILEMLTGRRPTDEMFKDGQNLRNFVAVSFPNNLLQILDSRIISEYEATTMEGNFCNVNPEAEKCVVSLFRIGLACSVESPKERMHLVDVIRELNQITKVSLLVS</sequence>
<feature type="transmembrane region" description="Helical" evidence="22">
    <location>
        <begin position="550"/>
        <end position="572"/>
    </location>
</feature>
<dbReference type="SMART" id="SM00220">
    <property type="entry name" value="S_TKc"/>
    <property type="match status" value="1"/>
</dbReference>
<evidence type="ECO:0000256" key="12">
    <source>
        <dbReference type="ARBA" id="ARBA00022741"/>
    </source>
</evidence>
<proteinExistence type="predicted"/>
<evidence type="ECO:0000259" key="23">
    <source>
        <dbReference type="PROSITE" id="PS50011"/>
    </source>
</evidence>
<evidence type="ECO:0000256" key="18">
    <source>
        <dbReference type="ARBA" id="ARBA00023180"/>
    </source>
</evidence>
<evidence type="ECO:0000256" key="14">
    <source>
        <dbReference type="ARBA" id="ARBA00022840"/>
    </source>
</evidence>
<comment type="subcellular location">
    <subcellularLocation>
        <location evidence="1">Cell membrane</location>
        <topology evidence="1">Single-pass membrane protein</topology>
    </subcellularLocation>
    <subcellularLocation>
        <location evidence="2">Membrane</location>
        <topology evidence="2">Single-pass type I membrane protein</topology>
    </subcellularLocation>
</comment>
<dbReference type="InterPro" id="IPR001611">
    <property type="entry name" value="Leu-rich_rpt"/>
</dbReference>
<evidence type="ECO:0000256" key="1">
    <source>
        <dbReference type="ARBA" id="ARBA00004162"/>
    </source>
</evidence>
<dbReference type="Gene3D" id="3.80.10.10">
    <property type="entry name" value="Ribonuclease Inhibitor"/>
    <property type="match status" value="2"/>
</dbReference>
<evidence type="ECO:0000256" key="4">
    <source>
        <dbReference type="ARBA" id="ARBA00022475"/>
    </source>
</evidence>
<evidence type="ECO:0000256" key="17">
    <source>
        <dbReference type="ARBA" id="ARBA00023170"/>
    </source>
</evidence>
<dbReference type="Pfam" id="PF13855">
    <property type="entry name" value="LRR_8"/>
    <property type="match status" value="2"/>
</dbReference>
<dbReference type="FunFam" id="3.30.200.20:FF:000432">
    <property type="entry name" value="LRR receptor-like serine/threonine-protein kinase EFR"/>
    <property type="match status" value="1"/>
</dbReference>
<keyword evidence="13" id="KW-0418">Kinase</keyword>
<evidence type="ECO:0000256" key="16">
    <source>
        <dbReference type="ARBA" id="ARBA00023136"/>
    </source>
</evidence>
<keyword evidence="12 21" id="KW-0547">Nucleotide-binding</keyword>
<comment type="catalytic activity">
    <reaction evidence="20">
        <text>L-seryl-[protein] + ATP = O-phospho-L-seryl-[protein] + ADP + H(+)</text>
        <dbReference type="Rhea" id="RHEA:17989"/>
        <dbReference type="Rhea" id="RHEA-COMP:9863"/>
        <dbReference type="Rhea" id="RHEA-COMP:11604"/>
        <dbReference type="ChEBI" id="CHEBI:15378"/>
        <dbReference type="ChEBI" id="CHEBI:29999"/>
        <dbReference type="ChEBI" id="CHEBI:30616"/>
        <dbReference type="ChEBI" id="CHEBI:83421"/>
        <dbReference type="ChEBI" id="CHEBI:456216"/>
        <dbReference type="EC" id="2.7.11.1"/>
    </reaction>
</comment>
<dbReference type="SUPFAM" id="SSF56112">
    <property type="entry name" value="Protein kinase-like (PK-like)"/>
    <property type="match status" value="1"/>
</dbReference>
<dbReference type="SMART" id="SM00369">
    <property type="entry name" value="LRR_TYP"/>
    <property type="match status" value="9"/>
</dbReference>